<evidence type="ECO:0000313" key="2">
    <source>
        <dbReference type="Proteomes" id="UP000256304"/>
    </source>
</evidence>
<organism evidence="1 2">
    <name type="scientific">Paenibacillus taihuensis</name>
    <dbReference type="NCBI Taxonomy" id="1156355"/>
    <lineage>
        <taxon>Bacteria</taxon>
        <taxon>Bacillati</taxon>
        <taxon>Bacillota</taxon>
        <taxon>Bacilli</taxon>
        <taxon>Bacillales</taxon>
        <taxon>Paenibacillaceae</taxon>
        <taxon>Paenibacillus</taxon>
    </lineage>
</organism>
<reference evidence="1 2" key="1">
    <citation type="submission" date="2018-08" db="EMBL/GenBank/DDBJ databases">
        <title>Genomic Encyclopedia of Type Strains, Phase III (KMG-III): the genomes of soil and plant-associated and newly described type strains.</title>
        <authorList>
            <person name="Whitman W."/>
        </authorList>
    </citation>
    <scope>NUCLEOTIDE SEQUENCE [LARGE SCALE GENOMIC DNA]</scope>
    <source>
        <strain evidence="1 2">CGMCC 1.10966</strain>
    </source>
</reference>
<protein>
    <submittedName>
        <fullName evidence="1">Uncharacterized protein</fullName>
    </submittedName>
</protein>
<dbReference type="RefSeq" id="WP_116188154.1">
    <property type="nucleotide sequence ID" value="NZ_QTTN01000005.1"/>
</dbReference>
<evidence type="ECO:0000313" key="1">
    <source>
        <dbReference type="EMBL" id="REE91402.1"/>
    </source>
</evidence>
<name>A0A3D9SCT3_9BACL</name>
<comment type="caution">
    <text evidence="1">The sequence shown here is derived from an EMBL/GenBank/DDBJ whole genome shotgun (WGS) entry which is preliminary data.</text>
</comment>
<gene>
    <name evidence="1" type="ORF">A8990_105107</name>
</gene>
<accession>A0A3D9SCT3</accession>
<sequence>MLATGELRDARLLVKKKGALNEHYAQLPTLYPSQGREGYAATFLFPVGEANRFFLVSGDTAAFYELIDGFFVVTWRALIPLGSKDALGLFFDGEYTQATGTYPTAAGDKGFVYNITSTYLDSERHTTGTVDSDGTIHVLGTTWSVGGELKEQSGSLDMVLPGETRNEVRLP</sequence>
<dbReference type="Proteomes" id="UP000256304">
    <property type="component" value="Unassembled WGS sequence"/>
</dbReference>
<proteinExistence type="predicted"/>
<dbReference type="AlphaFoldDB" id="A0A3D9SCT3"/>
<keyword evidence="2" id="KW-1185">Reference proteome</keyword>
<dbReference type="EMBL" id="QTTN01000005">
    <property type="protein sequence ID" value="REE91402.1"/>
    <property type="molecule type" value="Genomic_DNA"/>
</dbReference>
<dbReference type="OrthoDB" id="2005648at2"/>